<organism evidence="1 2">
    <name type="scientific">Collimonas arenae</name>
    <dbReference type="NCBI Taxonomy" id="279058"/>
    <lineage>
        <taxon>Bacteria</taxon>
        <taxon>Pseudomonadati</taxon>
        <taxon>Pseudomonadota</taxon>
        <taxon>Betaproteobacteria</taxon>
        <taxon>Burkholderiales</taxon>
        <taxon>Oxalobacteraceae</taxon>
        <taxon>Collimonas</taxon>
    </lineage>
</organism>
<dbReference type="RefSeq" id="WP_128082975.1">
    <property type="nucleotide sequence ID" value="NZ_CP013233.1"/>
</dbReference>
<accession>A0A127PM06</accession>
<name>A0A127PM06_9BURK</name>
<sequence length="114" mass="12948">MIHKPPLPALYDGPPAGGLFVNYPRAENPFIGKEDDPNSEVYKVRAELERLYQNVPIQKIGHERDGGYRIRSTEEDSFALEKIVEHYWYGRDSGIPAPTACTNAYSQQVIRAKK</sequence>
<reference evidence="1 2" key="1">
    <citation type="submission" date="2015-11" db="EMBL/GenBank/DDBJ databases">
        <title>Exploring the genomic traits of fungus-feeding bacterial genus Collimonas.</title>
        <authorList>
            <person name="Song C."/>
            <person name="Schmidt R."/>
            <person name="de Jager V."/>
            <person name="Krzyzanowska D."/>
            <person name="Jongedijk E."/>
            <person name="Cankar K."/>
            <person name="Beekwilder J."/>
            <person name="van Veen A."/>
            <person name="de Boer W."/>
            <person name="van Veen J.A."/>
            <person name="Garbeva P."/>
        </authorList>
    </citation>
    <scope>NUCLEOTIDE SEQUENCE [LARGE SCALE GENOMIC DNA]</scope>
    <source>
        <strain evidence="1 2">Ter282</strain>
    </source>
</reference>
<dbReference type="OrthoDB" id="1907165at2"/>
<dbReference type="Proteomes" id="UP000071778">
    <property type="component" value="Chromosome"/>
</dbReference>
<dbReference type="AlphaFoldDB" id="A0A127PM06"/>
<proteinExistence type="predicted"/>
<evidence type="ECO:0000313" key="2">
    <source>
        <dbReference type="Proteomes" id="UP000071778"/>
    </source>
</evidence>
<keyword evidence="2" id="KW-1185">Reference proteome</keyword>
<evidence type="ECO:0000313" key="1">
    <source>
        <dbReference type="EMBL" id="AMP08719.1"/>
    </source>
</evidence>
<gene>
    <name evidence="1" type="ORF">CAter282_0919</name>
</gene>
<dbReference type="EMBL" id="CP013235">
    <property type="protein sequence ID" value="AMP08719.1"/>
    <property type="molecule type" value="Genomic_DNA"/>
</dbReference>
<protein>
    <submittedName>
        <fullName evidence="1">Uncharacterized protein</fullName>
    </submittedName>
</protein>